<keyword evidence="3" id="KW-0012">Acyltransferase</keyword>
<evidence type="ECO:0000313" key="4">
    <source>
        <dbReference type="Proteomes" id="UP000317894"/>
    </source>
</evidence>
<dbReference type="PANTHER" id="PTHR23028">
    <property type="entry name" value="ACETYLTRANSFERASE"/>
    <property type="match status" value="1"/>
</dbReference>
<feature type="transmembrane region" description="Helical" evidence="1">
    <location>
        <begin position="281"/>
        <end position="301"/>
    </location>
</feature>
<feature type="transmembrane region" description="Helical" evidence="1">
    <location>
        <begin position="172"/>
        <end position="191"/>
    </location>
</feature>
<evidence type="ECO:0000313" key="3">
    <source>
        <dbReference type="EMBL" id="TRW17437.1"/>
    </source>
</evidence>
<reference evidence="3 4" key="1">
    <citation type="submission" date="2019-07" db="EMBL/GenBank/DDBJ databases">
        <title>Novel species isolated from glacier.</title>
        <authorList>
            <person name="Liu Q."/>
            <person name="Xin Y.-H."/>
        </authorList>
    </citation>
    <scope>NUCLEOTIDE SEQUENCE [LARGE SCALE GENOMIC DNA]</scope>
    <source>
        <strain evidence="3 4">LB1R16</strain>
    </source>
</reference>
<keyword evidence="1" id="KW-1133">Transmembrane helix</keyword>
<protein>
    <submittedName>
        <fullName evidence="3">Acyltransferase</fullName>
    </submittedName>
</protein>
<dbReference type="GO" id="GO:0016747">
    <property type="term" value="F:acyltransferase activity, transferring groups other than amino-acyl groups"/>
    <property type="evidence" value="ECO:0007669"/>
    <property type="project" value="InterPro"/>
</dbReference>
<organism evidence="3 4">
    <name type="scientific">Glacieibacterium frigidum</name>
    <dbReference type="NCBI Taxonomy" id="2593303"/>
    <lineage>
        <taxon>Bacteria</taxon>
        <taxon>Pseudomonadati</taxon>
        <taxon>Pseudomonadota</taxon>
        <taxon>Alphaproteobacteria</taxon>
        <taxon>Sphingomonadales</taxon>
        <taxon>Sphingosinicellaceae</taxon>
        <taxon>Glacieibacterium</taxon>
    </lineage>
</organism>
<dbReference type="Proteomes" id="UP000317894">
    <property type="component" value="Unassembled WGS sequence"/>
</dbReference>
<dbReference type="InterPro" id="IPR002656">
    <property type="entry name" value="Acyl_transf_3_dom"/>
</dbReference>
<dbReference type="EMBL" id="VJWA01000001">
    <property type="protein sequence ID" value="TRW17437.1"/>
    <property type="molecule type" value="Genomic_DNA"/>
</dbReference>
<feature type="transmembrane region" description="Helical" evidence="1">
    <location>
        <begin position="229"/>
        <end position="247"/>
    </location>
</feature>
<dbReference type="AlphaFoldDB" id="A0A552UGY6"/>
<feature type="transmembrane region" description="Helical" evidence="1">
    <location>
        <begin position="82"/>
        <end position="103"/>
    </location>
</feature>
<feature type="transmembrane region" description="Helical" evidence="1">
    <location>
        <begin position="342"/>
        <end position="363"/>
    </location>
</feature>
<keyword evidence="1" id="KW-0812">Transmembrane</keyword>
<evidence type="ECO:0000256" key="1">
    <source>
        <dbReference type="SAM" id="Phobius"/>
    </source>
</evidence>
<name>A0A552UGY6_9SPHN</name>
<dbReference type="OrthoDB" id="9796461at2"/>
<accession>A0A552UGY6</accession>
<dbReference type="InterPro" id="IPR050879">
    <property type="entry name" value="Acyltransferase_3"/>
</dbReference>
<dbReference type="Pfam" id="PF01757">
    <property type="entry name" value="Acyl_transf_3"/>
    <property type="match status" value="1"/>
</dbReference>
<keyword evidence="4" id="KW-1185">Reference proteome</keyword>
<comment type="caution">
    <text evidence="3">The sequence shown here is derived from an EMBL/GenBank/DDBJ whole genome shotgun (WGS) entry which is preliminary data.</text>
</comment>
<evidence type="ECO:0000259" key="2">
    <source>
        <dbReference type="Pfam" id="PF01757"/>
    </source>
</evidence>
<feature type="domain" description="Acyltransferase 3" evidence="2">
    <location>
        <begin position="9"/>
        <end position="361"/>
    </location>
</feature>
<feature type="transmembrane region" description="Helical" evidence="1">
    <location>
        <begin position="44"/>
        <end position="61"/>
    </location>
</feature>
<feature type="transmembrane region" description="Helical" evidence="1">
    <location>
        <begin position="197"/>
        <end position="217"/>
    </location>
</feature>
<dbReference type="GO" id="GO:0000271">
    <property type="term" value="P:polysaccharide biosynthetic process"/>
    <property type="evidence" value="ECO:0007669"/>
    <property type="project" value="TreeGrafter"/>
</dbReference>
<proteinExistence type="predicted"/>
<sequence>MIPGVRRFAALDALRGLCACLVCLFHFRANSSVADAAFIRQSWQFVDFFFVLSGFVIAANYRDRLAAHMPTGQFMLLRLGRIYPLHAFMLAVFVATELTALALGSGGAAGRALFDEAHSARAILSNLLLIQSVGFEDRLTWNQPAWSIAVEIWAYLLFALAVRAFGRGLDAALVVVVVVAPLLLFALAGSINVSFDYGLIRCVYGFALGVLCWSIWGRWGDALLARARGWTALEIAAGGAVALFVTYAGPTAWNLLGPPLFAAALLVFAREGGAVSRALATPVPLLLGTLSYSIYMVHSFVQSRFDDVLLAVERLTGTPLTTRVVDNGPPEILAGADPVQGVLLTILMLAVVVAVSWLTYRFVEVPAQRWSRRAADPGRTHVRG</sequence>
<keyword evidence="1" id="KW-0472">Membrane</keyword>
<feature type="transmembrane region" description="Helical" evidence="1">
    <location>
        <begin position="145"/>
        <end position="165"/>
    </location>
</feature>
<dbReference type="GO" id="GO:0016020">
    <property type="term" value="C:membrane"/>
    <property type="evidence" value="ECO:0007669"/>
    <property type="project" value="TreeGrafter"/>
</dbReference>
<feature type="transmembrane region" description="Helical" evidence="1">
    <location>
        <begin position="253"/>
        <end position="269"/>
    </location>
</feature>
<keyword evidence="3" id="KW-0808">Transferase</keyword>
<gene>
    <name evidence="3" type="ORF">FMM06_04540</name>
</gene>
<dbReference type="RefSeq" id="WP_143554982.1">
    <property type="nucleotide sequence ID" value="NZ_VJWA01000001.1"/>
</dbReference>
<dbReference type="PANTHER" id="PTHR23028:SF131">
    <property type="entry name" value="BLR2367 PROTEIN"/>
    <property type="match status" value="1"/>
</dbReference>